<feature type="transmembrane region" description="Helical" evidence="8">
    <location>
        <begin position="171"/>
        <end position="190"/>
    </location>
</feature>
<dbReference type="PANTHER" id="PTHR30589:SF0">
    <property type="entry name" value="PHOSPHATIDYLGLYCEROL--PROLIPOPROTEIN DIACYLGLYCERYL TRANSFERASE"/>
    <property type="match status" value="1"/>
</dbReference>
<evidence type="ECO:0000313" key="10">
    <source>
        <dbReference type="Proteomes" id="UP001217485"/>
    </source>
</evidence>
<keyword evidence="3 9" id="KW-0808">Transferase</keyword>
<reference evidence="9 10" key="1">
    <citation type="submission" date="2023-01" db="EMBL/GenBank/DDBJ databases">
        <title>Minimal conservation of predation-associated metabolite biosynthetic gene clusters underscores biosynthetic potential of Myxococcota including descriptions for ten novel species: Archangium lansinium sp. nov., Myxococcus landrumus sp. nov., Nannocystis bai.</title>
        <authorList>
            <person name="Ahearne A."/>
            <person name="Stevens C."/>
            <person name="Dowd S."/>
        </authorList>
    </citation>
    <scope>NUCLEOTIDE SEQUENCE [LARGE SCALE GENOMIC DNA]</scope>
    <source>
        <strain evidence="9 10">WIWO2</strain>
    </source>
</reference>
<gene>
    <name evidence="9" type="ORF">POL72_15135</name>
</gene>
<dbReference type="PANTHER" id="PTHR30589">
    <property type="entry name" value="PROLIPOPROTEIN DIACYLGLYCERYL TRANSFERASE"/>
    <property type="match status" value="1"/>
</dbReference>
<keyword evidence="4 8" id="KW-0812">Transmembrane</keyword>
<evidence type="ECO:0000256" key="3">
    <source>
        <dbReference type="ARBA" id="ARBA00022679"/>
    </source>
</evidence>
<dbReference type="RefSeq" id="WP_272096017.1">
    <property type="nucleotide sequence ID" value="NZ_JAQNDK010000002.1"/>
</dbReference>
<feature type="transmembrane region" description="Helical" evidence="8">
    <location>
        <begin position="255"/>
        <end position="274"/>
    </location>
</feature>
<sequence>MSSVPFLNAKLDRLPRVVFGRHAREVPAFRSLGIAGYYLALVVMVGVSVLRAGSLLVALAVSAACALSFFGWALIRRAVTGRETLVLLEHVWIAEACAAATLHAMGAPILPYLDAVSLGLTFFLASGRLGCLVVGCCHGRPSSVGIVYDASIAEGGLPEHLVGVRLFPVQLLEATGLVAIGLVGLVGLPFAAEGRVFAWFLASYAVFRFGLEGLRGDERPTFLTFSASRWMAIAELAFAVVLVDGAAGARDARMLAAAACLVALLALVLVYRIVADPTRVLLAPAHVAEVRDFVASAERSDAPRLHRTSAGVSVVVSTPRDAPSDRLVSLHVPRGQRDLQAVCALAARAFPGLSPDHTRWIEGGLLVTRVTSRLLADDRPRERALYFRVARDAQRAPEDALAEAAPRAEDDRPRATPEQGRQGPSSRSEIDFRRGRFSSASPGFDAEAGGDAQR</sequence>
<dbReference type="Proteomes" id="UP001217485">
    <property type="component" value="Unassembled WGS sequence"/>
</dbReference>
<protein>
    <submittedName>
        <fullName evidence="9">Prolipoprotein diacylglyceryl transferase</fullName>
        <ecNumber evidence="9">2.4.99.-</ecNumber>
    </submittedName>
</protein>
<keyword evidence="9" id="KW-0328">Glycosyltransferase</keyword>
<evidence type="ECO:0000256" key="2">
    <source>
        <dbReference type="ARBA" id="ARBA00022475"/>
    </source>
</evidence>
<proteinExistence type="inferred from homology"/>
<keyword evidence="2" id="KW-1003">Cell membrane</keyword>
<dbReference type="InterPro" id="IPR001640">
    <property type="entry name" value="Lgt"/>
</dbReference>
<comment type="similarity">
    <text evidence="1">Belongs to the Lgt family.</text>
</comment>
<keyword evidence="10" id="KW-1185">Reference proteome</keyword>
<feature type="compositionally biased region" description="Basic and acidic residues" evidence="7">
    <location>
        <begin position="406"/>
        <end position="415"/>
    </location>
</feature>
<dbReference type="EC" id="2.4.99.-" evidence="9"/>
<dbReference type="EMBL" id="JAQNDK010000002">
    <property type="protein sequence ID" value="MDC0679076.1"/>
    <property type="molecule type" value="Genomic_DNA"/>
</dbReference>
<feature type="transmembrane region" description="Helical" evidence="8">
    <location>
        <begin position="31"/>
        <end position="50"/>
    </location>
</feature>
<evidence type="ECO:0000313" key="9">
    <source>
        <dbReference type="EMBL" id="MDC0679076.1"/>
    </source>
</evidence>
<feature type="transmembrane region" description="Helical" evidence="8">
    <location>
        <begin position="56"/>
        <end position="75"/>
    </location>
</feature>
<feature type="region of interest" description="Disordered" evidence="7">
    <location>
        <begin position="396"/>
        <end position="454"/>
    </location>
</feature>
<evidence type="ECO:0000256" key="8">
    <source>
        <dbReference type="SAM" id="Phobius"/>
    </source>
</evidence>
<dbReference type="Pfam" id="PF01790">
    <property type="entry name" value="LGT"/>
    <property type="match status" value="1"/>
</dbReference>
<evidence type="ECO:0000256" key="5">
    <source>
        <dbReference type="ARBA" id="ARBA00022989"/>
    </source>
</evidence>
<dbReference type="GO" id="GO:0016757">
    <property type="term" value="F:glycosyltransferase activity"/>
    <property type="evidence" value="ECO:0007669"/>
    <property type="project" value="UniProtKB-KW"/>
</dbReference>
<keyword evidence="5 8" id="KW-1133">Transmembrane helix</keyword>
<evidence type="ECO:0000256" key="4">
    <source>
        <dbReference type="ARBA" id="ARBA00022692"/>
    </source>
</evidence>
<evidence type="ECO:0000256" key="7">
    <source>
        <dbReference type="SAM" id="MobiDB-lite"/>
    </source>
</evidence>
<organism evidence="9 10">
    <name type="scientific">Sorangium atrum</name>
    <dbReference type="NCBI Taxonomy" id="2995308"/>
    <lineage>
        <taxon>Bacteria</taxon>
        <taxon>Pseudomonadati</taxon>
        <taxon>Myxococcota</taxon>
        <taxon>Polyangia</taxon>
        <taxon>Polyangiales</taxon>
        <taxon>Polyangiaceae</taxon>
        <taxon>Sorangium</taxon>
    </lineage>
</organism>
<name>A0ABT5BY75_9BACT</name>
<evidence type="ECO:0000256" key="1">
    <source>
        <dbReference type="ARBA" id="ARBA00007150"/>
    </source>
</evidence>
<evidence type="ECO:0000256" key="6">
    <source>
        <dbReference type="ARBA" id="ARBA00023136"/>
    </source>
</evidence>
<accession>A0ABT5BY75</accession>
<keyword evidence="6 8" id="KW-0472">Membrane</keyword>
<comment type="caution">
    <text evidence="9">The sequence shown here is derived from an EMBL/GenBank/DDBJ whole genome shotgun (WGS) entry which is preliminary data.</text>
</comment>
<feature type="transmembrane region" description="Helical" evidence="8">
    <location>
        <begin position="221"/>
        <end position="243"/>
    </location>
</feature>